<proteinExistence type="predicted"/>
<gene>
    <name evidence="1" type="ORF">PBRASI_LOCUS7537</name>
</gene>
<protein>
    <submittedName>
        <fullName evidence="1">8481_t:CDS:1</fullName>
    </submittedName>
</protein>
<accession>A0A9N9CEM1</accession>
<dbReference type="EMBL" id="CAJVPI010001177">
    <property type="protein sequence ID" value="CAG8599044.1"/>
    <property type="molecule type" value="Genomic_DNA"/>
</dbReference>
<dbReference type="OrthoDB" id="270318at2759"/>
<dbReference type="Proteomes" id="UP000789739">
    <property type="component" value="Unassembled WGS sequence"/>
</dbReference>
<dbReference type="AlphaFoldDB" id="A0A9N9CEM1"/>
<comment type="caution">
    <text evidence="1">The sequence shown here is derived from an EMBL/GenBank/DDBJ whole genome shotgun (WGS) entry which is preliminary data.</text>
</comment>
<organism evidence="1 2">
    <name type="scientific">Paraglomus brasilianum</name>
    <dbReference type="NCBI Taxonomy" id="144538"/>
    <lineage>
        <taxon>Eukaryota</taxon>
        <taxon>Fungi</taxon>
        <taxon>Fungi incertae sedis</taxon>
        <taxon>Mucoromycota</taxon>
        <taxon>Glomeromycotina</taxon>
        <taxon>Glomeromycetes</taxon>
        <taxon>Paraglomerales</taxon>
        <taxon>Paraglomeraceae</taxon>
        <taxon>Paraglomus</taxon>
    </lineage>
</organism>
<evidence type="ECO:0000313" key="1">
    <source>
        <dbReference type="EMBL" id="CAG8599044.1"/>
    </source>
</evidence>
<keyword evidence="2" id="KW-1185">Reference proteome</keyword>
<sequence>METFIRNNFTTQTTTKMQRQDGLDRLHLTVKVTIISYLENPLPLARCSHDWYNLVYSSDVRSTWLLSRYGKTHALFHAVRINDSFINPEVVELLLKKGAHISQYFIQRLVLGFGKYDQKLINLKLMYHVRPPDLYQASSPWASNLSVDVFSQLLNEGYDRFGENSISARGNDMEKFYYLSGGPLEISQAKVKIQENMDEIKKLIRIYKFAPFPPRPTIRNSYLRVYTCDVSDGYADVLQLNIIARPILICPELIGVWKESGYHEVVTDVNDIVMRGALLILYPHEFGEWALPGLEQVVKKLSHLQSYGFKLTNKLIGDALILFEHRLNYVDIGETLIEAFAIVREKPREDILIICLTELLRPERHIERHVSLDFIINCMNKS</sequence>
<reference evidence="1" key="1">
    <citation type="submission" date="2021-06" db="EMBL/GenBank/DDBJ databases">
        <authorList>
            <person name="Kallberg Y."/>
            <person name="Tangrot J."/>
            <person name="Rosling A."/>
        </authorList>
    </citation>
    <scope>NUCLEOTIDE SEQUENCE</scope>
    <source>
        <strain evidence="1">BR232B</strain>
    </source>
</reference>
<evidence type="ECO:0000313" key="2">
    <source>
        <dbReference type="Proteomes" id="UP000789739"/>
    </source>
</evidence>
<name>A0A9N9CEM1_9GLOM</name>